<accession>A0A9E2KC69</accession>
<gene>
    <name evidence="3" type="ORF">H9872_04030</name>
</gene>
<sequence>MDTIFKEFQPHSRDRSVEDRRRHRELVEKSIKENIGNLISDESIVGKGKNKKIKIPIKGLKEYYFKYGRNKQGVIAGTGQEEKGKKIPKRNFDEKGKGQDGAGNEEGEDIYETEITVEEAIHYLFEDISLPYLKHKQFNQIETQYGSKRSGVRDKGARCRLSKKHTVIEKIKREKRMHRSYQEMGKDLKEIERIPFHQDDLKYFYKKPKLKRDSNAVVICIMDTSGSMGQTKKYLARSFYFLLYQFLSIKYINVEIAFIAHTTTAKEVNENDFFHRGESGGTYISSGYEKAIELIEERYSPSNWNIYTFHCSDGDNWGEDNDKAVELANKLCKLSNLFGYGEIKTSSYMSTIMSRYLEDVRQPNFTAVKISKKEDVWTAFVKMLDVESKVKVEEVNT</sequence>
<evidence type="ECO:0000313" key="4">
    <source>
        <dbReference type="Proteomes" id="UP000824229"/>
    </source>
</evidence>
<feature type="region of interest" description="Disordered" evidence="2">
    <location>
        <begin position="80"/>
        <end position="107"/>
    </location>
</feature>
<dbReference type="EMBL" id="JAHLFQ010000083">
    <property type="protein sequence ID" value="MBU3803908.1"/>
    <property type="molecule type" value="Genomic_DNA"/>
</dbReference>
<dbReference type="Proteomes" id="UP000824229">
    <property type="component" value="Unassembled WGS sequence"/>
</dbReference>
<evidence type="ECO:0000313" key="3">
    <source>
        <dbReference type="EMBL" id="MBU3803908.1"/>
    </source>
</evidence>
<dbReference type="InterPro" id="IPR006698">
    <property type="entry name" value="UPF0229"/>
</dbReference>
<feature type="compositionally biased region" description="Basic and acidic residues" evidence="2">
    <location>
        <begin position="80"/>
        <end position="98"/>
    </location>
</feature>
<dbReference type="PANTHER" id="PTHR30510:SF2">
    <property type="entry name" value="UPF0229 PROTEIN YEAH"/>
    <property type="match status" value="1"/>
</dbReference>
<comment type="caution">
    <text evidence="3">The sequence shown here is derived from an EMBL/GenBank/DDBJ whole genome shotgun (WGS) entry which is preliminary data.</text>
</comment>
<evidence type="ECO:0000256" key="1">
    <source>
        <dbReference type="HAMAP-Rule" id="MF_01232"/>
    </source>
</evidence>
<name>A0A9E2KC69_9FIRM</name>
<evidence type="ECO:0000256" key="2">
    <source>
        <dbReference type="SAM" id="MobiDB-lite"/>
    </source>
</evidence>
<comment type="similarity">
    <text evidence="1">Belongs to the UPF0229 family.</text>
</comment>
<dbReference type="Gene3D" id="3.40.50.410">
    <property type="entry name" value="von Willebrand factor, type A domain"/>
    <property type="match status" value="1"/>
</dbReference>
<dbReference type="PANTHER" id="PTHR30510">
    <property type="entry name" value="UPF0229 PROTEIN YEAH"/>
    <property type="match status" value="1"/>
</dbReference>
<reference evidence="3" key="2">
    <citation type="submission" date="2021-04" db="EMBL/GenBank/DDBJ databases">
        <authorList>
            <person name="Gilroy R."/>
        </authorList>
    </citation>
    <scope>NUCLEOTIDE SEQUENCE</scope>
    <source>
        <strain evidence="3">B5-657</strain>
    </source>
</reference>
<protein>
    <recommendedName>
        <fullName evidence="1">UPF0229 protein H9872_04030</fullName>
    </recommendedName>
</protein>
<dbReference type="SUPFAM" id="SSF53300">
    <property type="entry name" value="vWA-like"/>
    <property type="match status" value="1"/>
</dbReference>
<dbReference type="InterPro" id="IPR036465">
    <property type="entry name" value="vWFA_dom_sf"/>
</dbReference>
<feature type="region of interest" description="Disordered" evidence="2">
    <location>
        <begin position="1"/>
        <end position="22"/>
    </location>
</feature>
<dbReference type="Pfam" id="PF04285">
    <property type="entry name" value="DUF444"/>
    <property type="match status" value="2"/>
</dbReference>
<organism evidence="3 4">
    <name type="scientific">Candidatus Cellulosilyticum pullistercoris</name>
    <dbReference type="NCBI Taxonomy" id="2838521"/>
    <lineage>
        <taxon>Bacteria</taxon>
        <taxon>Bacillati</taxon>
        <taxon>Bacillota</taxon>
        <taxon>Clostridia</taxon>
        <taxon>Lachnospirales</taxon>
        <taxon>Cellulosilyticaceae</taxon>
        <taxon>Cellulosilyticum</taxon>
    </lineage>
</organism>
<proteinExistence type="inferred from homology"/>
<reference evidence="3" key="1">
    <citation type="journal article" date="2021" name="PeerJ">
        <title>Extensive microbial diversity within the chicken gut microbiome revealed by metagenomics and culture.</title>
        <authorList>
            <person name="Gilroy R."/>
            <person name="Ravi A."/>
            <person name="Getino M."/>
            <person name="Pursley I."/>
            <person name="Horton D.L."/>
            <person name="Alikhan N.F."/>
            <person name="Baker D."/>
            <person name="Gharbi K."/>
            <person name="Hall N."/>
            <person name="Watson M."/>
            <person name="Adriaenssens E.M."/>
            <person name="Foster-Nyarko E."/>
            <person name="Jarju S."/>
            <person name="Secka A."/>
            <person name="Antonio M."/>
            <person name="Oren A."/>
            <person name="Chaudhuri R.R."/>
            <person name="La Ragione R."/>
            <person name="Hildebrand F."/>
            <person name="Pallen M.J."/>
        </authorList>
    </citation>
    <scope>NUCLEOTIDE SEQUENCE</scope>
    <source>
        <strain evidence="3">B5-657</strain>
    </source>
</reference>
<dbReference type="CDD" id="cd00198">
    <property type="entry name" value="vWFA"/>
    <property type="match status" value="1"/>
</dbReference>
<dbReference type="AlphaFoldDB" id="A0A9E2KC69"/>
<dbReference type="HAMAP" id="MF_01232">
    <property type="entry name" value="UPF0229"/>
    <property type="match status" value="1"/>
</dbReference>